<gene>
    <name evidence="1" type="ORF">GCM10023156_61720</name>
</gene>
<sequence>MSSQETCYMCEQVSTSQEHVPPKCLFPESKDVDGDYRTQLITVPSCDQHNTAKSSEDEFLLVSLAGIIGNNSIGYKHKFTKVNRAIYRTSFKLLERTMIDPRLEWIEFGPNQFIDVIWSTPDYERLHNCFDHIARELYFDQFGERFDGSTRTILGYTSIRDHNAAEFQRFIHDKVAQELEGTPRHGSNPDIFTYQFTDADQFGLFVVHLQFYGRIDVYVGYNPATTPPIENFAMQLIEMGIPTVMQLGENVYTFNPDDGSAENEG</sequence>
<dbReference type="Proteomes" id="UP001500840">
    <property type="component" value="Unassembled WGS sequence"/>
</dbReference>
<name>A0ABP8NQ21_9BACT</name>
<protein>
    <submittedName>
        <fullName evidence="1">Uncharacterized protein</fullName>
    </submittedName>
</protein>
<dbReference type="EMBL" id="BAABGA010000107">
    <property type="protein sequence ID" value="GAA4469530.1"/>
    <property type="molecule type" value="Genomic_DNA"/>
</dbReference>
<keyword evidence="2" id="KW-1185">Reference proteome</keyword>
<proteinExistence type="predicted"/>
<accession>A0ABP8NQ21</accession>
<evidence type="ECO:0000313" key="1">
    <source>
        <dbReference type="EMBL" id="GAA4469530.1"/>
    </source>
</evidence>
<reference evidence="2" key="1">
    <citation type="journal article" date="2019" name="Int. J. Syst. Evol. Microbiol.">
        <title>The Global Catalogue of Microorganisms (GCM) 10K type strain sequencing project: providing services to taxonomists for standard genome sequencing and annotation.</title>
        <authorList>
            <consortium name="The Broad Institute Genomics Platform"/>
            <consortium name="The Broad Institute Genome Sequencing Center for Infectious Disease"/>
            <person name="Wu L."/>
            <person name="Ma J."/>
        </authorList>
    </citation>
    <scope>NUCLEOTIDE SEQUENCE [LARGE SCALE GENOMIC DNA]</scope>
    <source>
        <strain evidence="2">JCM 17759</strain>
    </source>
</reference>
<organism evidence="1 2">
    <name type="scientific">Novipirellula rosea</name>
    <dbReference type="NCBI Taxonomy" id="1031540"/>
    <lineage>
        <taxon>Bacteria</taxon>
        <taxon>Pseudomonadati</taxon>
        <taxon>Planctomycetota</taxon>
        <taxon>Planctomycetia</taxon>
        <taxon>Pirellulales</taxon>
        <taxon>Pirellulaceae</taxon>
        <taxon>Novipirellula</taxon>
    </lineage>
</organism>
<dbReference type="RefSeq" id="WP_345327490.1">
    <property type="nucleotide sequence ID" value="NZ_BAABGA010000107.1"/>
</dbReference>
<evidence type="ECO:0000313" key="2">
    <source>
        <dbReference type="Proteomes" id="UP001500840"/>
    </source>
</evidence>
<comment type="caution">
    <text evidence="1">The sequence shown here is derived from an EMBL/GenBank/DDBJ whole genome shotgun (WGS) entry which is preliminary data.</text>
</comment>